<dbReference type="EMBL" id="LLXE01000095">
    <property type="protein sequence ID" value="KUM62625.1"/>
    <property type="molecule type" value="Genomic_DNA"/>
</dbReference>
<proteinExistence type="predicted"/>
<accession>A0A101ML80</accession>
<organism evidence="1 2">
    <name type="scientific">Penicillium freii</name>
    <dbReference type="NCBI Taxonomy" id="48697"/>
    <lineage>
        <taxon>Eukaryota</taxon>
        <taxon>Fungi</taxon>
        <taxon>Dikarya</taxon>
        <taxon>Ascomycota</taxon>
        <taxon>Pezizomycotina</taxon>
        <taxon>Eurotiomycetes</taxon>
        <taxon>Eurotiomycetidae</taxon>
        <taxon>Eurotiales</taxon>
        <taxon>Aspergillaceae</taxon>
        <taxon>Penicillium</taxon>
    </lineage>
</organism>
<evidence type="ECO:0000313" key="1">
    <source>
        <dbReference type="EMBL" id="KUM62625.1"/>
    </source>
</evidence>
<sequence length="96" mass="10128">MALLIPTTSDTVSRDFLFSSGGETCPLRNATRQNQRSLASVAAPHQSDLLLLSAETPSFGCDSPSLIIGLVLITIPGHFFMPSTPLRLGTLVLSAS</sequence>
<evidence type="ECO:0000313" key="2">
    <source>
        <dbReference type="Proteomes" id="UP000055045"/>
    </source>
</evidence>
<reference evidence="1 2" key="1">
    <citation type="submission" date="2015-10" db="EMBL/GenBank/DDBJ databases">
        <title>Genome sequencing of Penicillium freii.</title>
        <authorList>
            <person name="Nguyen H.D."/>
            <person name="Visagie C.M."/>
            <person name="Seifert K.A."/>
        </authorList>
    </citation>
    <scope>NUCLEOTIDE SEQUENCE [LARGE SCALE GENOMIC DNA]</scope>
    <source>
        <strain evidence="1 2">DAOM 242723</strain>
    </source>
</reference>
<name>A0A101ML80_PENFR</name>
<gene>
    <name evidence="1" type="ORF">ACN42_g4460</name>
</gene>
<protein>
    <submittedName>
        <fullName evidence="1">Uncharacterized protein</fullName>
    </submittedName>
</protein>
<comment type="caution">
    <text evidence="1">The sequence shown here is derived from an EMBL/GenBank/DDBJ whole genome shotgun (WGS) entry which is preliminary data.</text>
</comment>
<dbReference type="Proteomes" id="UP000055045">
    <property type="component" value="Unassembled WGS sequence"/>
</dbReference>
<dbReference type="AlphaFoldDB" id="A0A101ML80"/>
<keyword evidence="2" id="KW-1185">Reference proteome</keyword>